<dbReference type="Gene3D" id="3.30.1130.10">
    <property type="match status" value="1"/>
</dbReference>
<evidence type="ECO:0000313" key="11">
    <source>
        <dbReference type="EMBL" id="RGR37026.1"/>
    </source>
</evidence>
<evidence type="ECO:0000256" key="6">
    <source>
        <dbReference type="RuleBase" id="RU362079"/>
    </source>
</evidence>
<dbReference type="Proteomes" id="UP001201179">
    <property type="component" value="Unassembled WGS sequence"/>
</dbReference>
<reference evidence="11 13" key="3">
    <citation type="submission" date="2018-08" db="EMBL/GenBank/DDBJ databases">
        <title>A genome reference for cultivated species of the human gut microbiota.</title>
        <authorList>
            <person name="Zou Y."/>
            <person name="Xue W."/>
            <person name="Luo G."/>
        </authorList>
    </citation>
    <scope>NUCLEOTIDE SEQUENCE [LARGE SCALE GENOMIC DNA]</scope>
    <source>
        <strain evidence="11 13">AF25-30LB</strain>
    </source>
</reference>
<evidence type="ECO:0000256" key="2">
    <source>
        <dbReference type="ARBA" id="ARBA00005013"/>
    </source>
</evidence>
<dbReference type="PATRIC" id="fig|821.40.peg.4460"/>
<evidence type="ECO:0000313" key="8">
    <source>
        <dbReference type="EMBL" id="ALK86274.1"/>
    </source>
</evidence>
<evidence type="ECO:0000256" key="1">
    <source>
        <dbReference type="ARBA" id="ARBA00001353"/>
    </source>
</evidence>
<keyword evidence="5 6" id="KW-0456">Lyase</keyword>
<proteinExistence type="inferred from homology"/>
<dbReference type="InterPro" id="IPR043133">
    <property type="entry name" value="GTP-CH-I_C/QueF"/>
</dbReference>
<dbReference type="NCBIfam" id="TIGR00526">
    <property type="entry name" value="folB_dom"/>
    <property type="match status" value="1"/>
</dbReference>
<evidence type="ECO:0000256" key="5">
    <source>
        <dbReference type="ARBA" id="ARBA00023239"/>
    </source>
</evidence>
<dbReference type="GO" id="GO:0004150">
    <property type="term" value="F:dihydroneopterin aldolase activity"/>
    <property type="evidence" value="ECO:0007669"/>
    <property type="project" value="UniProtKB-UniRule"/>
</dbReference>
<evidence type="ECO:0000313" key="10">
    <source>
        <dbReference type="EMBL" id="MCG0341681.1"/>
    </source>
</evidence>
<evidence type="ECO:0000256" key="3">
    <source>
        <dbReference type="ARBA" id="ARBA00005708"/>
    </source>
</evidence>
<dbReference type="Pfam" id="PF02152">
    <property type="entry name" value="FolB"/>
    <property type="match status" value="1"/>
</dbReference>
<reference evidence="10" key="5">
    <citation type="submission" date="2022-01" db="EMBL/GenBank/DDBJ databases">
        <authorList>
            <person name="Mingchao X."/>
        </authorList>
    </citation>
    <scope>NUCLEOTIDE SEQUENCE</scope>
    <source>
        <strain evidence="10">Bv4372</strain>
    </source>
</reference>
<reference evidence="8 12" key="2">
    <citation type="journal article" date="2016" name="Genome Biol. Evol.">
        <title>Extensive mobilome-driven genome diversification in mouse gut-associated Bacteroides vulgatus mpk.</title>
        <authorList>
            <person name="Lange A."/>
            <person name="Beier S."/>
            <person name="Steimle A."/>
            <person name="Autenrieth I.B."/>
            <person name="Huson D.H."/>
            <person name="Frick J.S."/>
        </authorList>
    </citation>
    <scope>NUCLEOTIDE SEQUENCE [LARGE SCALE GENOMIC DNA]</scope>
    <source>
        <strain evidence="12">mpk</strain>
        <strain evidence="8">Mpk</strain>
    </source>
</reference>
<dbReference type="GO" id="GO:0046656">
    <property type="term" value="P:folic acid biosynthetic process"/>
    <property type="evidence" value="ECO:0007669"/>
    <property type="project" value="UniProtKB-UniRule"/>
</dbReference>
<evidence type="ECO:0000313" key="12">
    <source>
        <dbReference type="Proteomes" id="UP000061587"/>
    </source>
</evidence>
<dbReference type="EC" id="4.1.2.25" evidence="6"/>
<protein>
    <recommendedName>
        <fullName evidence="6">7,8-dihydroneopterin aldolase</fullName>
        <ecNumber evidence="6">4.1.2.25</ecNumber>
    </recommendedName>
</protein>
<dbReference type="InterPro" id="IPR006157">
    <property type="entry name" value="FolB_dom"/>
</dbReference>
<dbReference type="UniPathway" id="UPA00077">
    <property type="reaction ID" value="UER00154"/>
</dbReference>
<comment type="catalytic activity">
    <reaction evidence="1 6">
        <text>7,8-dihydroneopterin = 6-hydroxymethyl-7,8-dihydropterin + glycolaldehyde</text>
        <dbReference type="Rhea" id="RHEA:10540"/>
        <dbReference type="ChEBI" id="CHEBI:17001"/>
        <dbReference type="ChEBI" id="CHEBI:17071"/>
        <dbReference type="ChEBI" id="CHEBI:44841"/>
        <dbReference type="EC" id="4.1.2.25"/>
    </reaction>
</comment>
<dbReference type="CDD" id="cd00534">
    <property type="entry name" value="DHNA_DHNTPE"/>
    <property type="match status" value="1"/>
</dbReference>
<reference evidence="12" key="1">
    <citation type="submission" date="2015-10" db="EMBL/GenBank/DDBJ databases">
        <title>Extensive mobilome-driven genome diversification in gut-associated Bacteroides vulgatus mpk.</title>
        <authorList>
            <person name="Beier S."/>
            <person name="Lange A."/>
            <person name="Huson D.H."/>
            <person name="Frick J.-S."/>
            <person name="Autenrieth I.B."/>
        </authorList>
    </citation>
    <scope>NUCLEOTIDE SEQUENCE [LARGE SCALE GENOMIC DNA]</scope>
    <source>
        <strain evidence="12">mpk</strain>
    </source>
</reference>
<evidence type="ECO:0000313" key="9">
    <source>
        <dbReference type="EMBL" id="MBU9139878.1"/>
    </source>
</evidence>
<dbReference type="RefSeq" id="WP_057099362.1">
    <property type="nucleotide sequence ID" value="NZ_CP143952.1"/>
</dbReference>
<evidence type="ECO:0000313" key="13">
    <source>
        <dbReference type="Proteomes" id="UP000266497"/>
    </source>
</evidence>
<dbReference type="SMART" id="SM00905">
    <property type="entry name" value="FolB"/>
    <property type="match status" value="1"/>
</dbReference>
<dbReference type="SUPFAM" id="SSF55620">
    <property type="entry name" value="Tetrahydrobiopterin biosynthesis enzymes-like"/>
    <property type="match status" value="1"/>
</dbReference>
<keyword evidence="4 6" id="KW-0289">Folate biosynthesis</keyword>
<dbReference type="NCBIfam" id="TIGR00525">
    <property type="entry name" value="folB"/>
    <property type="match status" value="1"/>
</dbReference>
<name>A0A0N7J7W1_PHOVU</name>
<evidence type="ECO:0000259" key="7">
    <source>
        <dbReference type="SMART" id="SM00905"/>
    </source>
</evidence>
<dbReference type="InterPro" id="IPR006156">
    <property type="entry name" value="Dihydroneopterin_aldolase"/>
</dbReference>
<comment type="function">
    <text evidence="6">Catalyzes the conversion of 7,8-dihydroneopterin to 6-hydroxymethyl-7,8-dihydropterin.</text>
</comment>
<comment type="similarity">
    <text evidence="3 6">Belongs to the DHNA family.</text>
</comment>
<comment type="pathway">
    <text evidence="2 6">Cofactor biosynthesis; tetrahydrofolate biosynthesis; 2-amino-4-hydroxy-6-hydroxymethyl-7,8-dihydropteridine diphosphate from 7,8-dihydroneopterin triphosphate: step 3/4.</text>
</comment>
<dbReference type="EMBL" id="JAHPYS010000030">
    <property type="protein sequence ID" value="MBU9139878.1"/>
    <property type="molecule type" value="Genomic_DNA"/>
</dbReference>
<dbReference type="EMBL" id="JAKKWZ010000040">
    <property type="protein sequence ID" value="MCG0341681.1"/>
    <property type="molecule type" value="Genomic_DNA"/>
</dbReference>
<dbReference type="GO" id="GO:0005737">
    <property type="term" value="C:cytoplasm"/>
    <property type="evidence" value="ECO:0007669"/>
    <property type="project" value="TreeGrafter"/>
</dbReference>
<dbReference type="PANTHER" id="PTHR42844">
    <property type="entry name" value="DIHYDRONEOPTERIN ALDOLASE 1-RELATED"/>
    <property type="match status" value="1"/>
</dbReference>
<dbReference type="Proteomes" id="UP000266497">
    <property type="component" value="Unassembled WGS sequence"/>
</dbReference>
<dbReference type="PANTHER" id="PTHR42844:SF1">
    <property type="entry name" value="DIHYDRONEOPTERIN ALDOLASE 1-RELATED"/>
    <property type="match status" value="1"/>
</dbReference>
<dbReference type="Proteomes" id="UP000061587">
    <property type="component" value="Chromosome"/>
</dbReference>
<sequence>MKATSMYIYLEGARFFAHHGVDPQETIVGANFIIDLRLRTDFTHAAQTDELKGTVSYANIYAVVKKEMKTPSKLLEHVCERIGQRLFNDFPTIQEIIIRLSKENPPMGSDCRNVGVEVHYTR</sequence>
<reference evidence="9" key="4">
    <citation type="submission" date="2021-06" db="EMBL/GenBank/DDBJ databases">
        <title>Collection of gut derived symbiotic bacterial strains cultured from healthy donors.</title>
        <authorList>
            <person name="Lin H."/>
            <person name="Littmann E."/>
            <person name="Pamer E.G."/>
        </authorList>
    </citation>
    <scope>NUCLEOTIDE SEQUENCE</scope>
    <source>
        <strain evidence="9">MSK.6.33</strain>
    </source>
</reference>
<dbReference type="AlphaFoldDB" id="A0A0N7J7W1"/>
<evidence type="ECO:0000256" key="4">
    <source>
        <dbReference type="ARBA" id="ARBA00022909"/>
    </source>
</evidence>
<dbReference type="EMBL" id="QRUD01000045">
    <property type="protein sequence ID" value="RGR37026.1"/>
    <property type="molecule type" value="Genomic_DNA"/>
</dbReference>
<dbReference type="EMBL" id="CP013020">
    <property type="protein sequence ID" value="ALK86274.1"/>
    <property type="molecule type" value="Genomic_DNA"/>
</dbReference>
<organism evidence="8 12">
    <name type="scientific">Phocaeicola vulgatus</name>
    <name type="common">Bacteroides vulgatus</name>
    <dbReference type="NCBI Taxonomy" id="821"/>
    <lineage>
        <taxon>Bacteria</taxon>
        <taxon>Pseudomonadati</taxon>
        <taxon>Bacteroidota</taxon>
        <taxon>Bacteroidia</taxon>
        <taxon>Bacteroidales</taxon>
        <taxon>Bacteroidaceae</taxon>
        <taxon>Phocaeicola</taxon>
    </lineage>
</organism>
<accession>A0A0N7J7W1</accession>
<gene>
    <name evidence="9" type="primary">folB</name>
    <name evidence="8" type="ORF">BvMPK_3714</name>
    <name evidence="11" type="ORF">DWY53_15035</name>
    <name evidence="9" type="ORF">KTG10_14200</name>
    <name evidence="10" type="ORF">L4X52_17110</name>
</gene>
<dbReference type="GO" id="GO:0046654">
    <property type="term" value="P:tetrahydrofolate biosynthetic process"/>
    <property type="evidence" value="ECO:0007669"/>
    <property type="project" value="UniProtKB-UniRule"/>
</dbReference>
<dbReference type="Proteomes" id="UP000736888">
    <property type="component" value="Unassembled WGS sequence"/>
</dbReference>
<feature type="domain" description="Dihydroneopterin aldolase/epimerase" evidence="7">
    <location>
        <begin position="8"/>
        <end position="120"/>
    </location>
</feature>